<dbReference type="GO" id="GO:0005524">
    <property type="term" value="F:ATP binding"/>
    <property type="evidence" value="ECO:0007669"/>
    <property type="project" value="UniProtKB-KW"/>
</dbReference>
<dbReference type="Pfam" id="PF17864">
    <property type="entry name" value="AAA_lid_4"/>
    <property type="match status" value="1"/>
</dbReference>
<dbReference type="PANTHER" id="PTHR42848:SF1">
    <property type="entry name" value="HOLLIDAY JUNCTION BRANCH MIGRATION COMPLEX SUBUNIT RUVB"/>
    <property type="match status" value="1"/>
</dbReference>
<dbReference type="GO" id="GO:0009378">
    <property type="term" value="F:four-way junction helicase activity"/>
    <property type="evidence" value="ECO:0007669"/>
    <property type="project" value="InterPro"/>
</dbReference>
<name>X1EK19_9ZZZZ</name>
<dbReference type="Pfam" id="PF05496">
    <property type="entry name" value="RuvB_N"/>
    <property type="match status" value="1"/>
</dbReference>
<gene>
    <name evidence="4" type="ORF">S03H2_22069</name>
</gene>
<dbReference type="InterPro" id="IPR008824">
    <property type="entry name" value="RuvB-like_N"/>
</dbReference>
<feature type="non-terminal residue" evidence="4">
    <location>
        <position position="250"/>
    </location>
</feature>
<sequence>MANQDKKLTDPKLNQDEKIIDLTLRPKRLKEFVGQKPIKENLNIFLEAAEKRDEPIEHVLLYGPPGIGKTTLANIIANEINSGIRITSGPAIERAGDLASLLTNLRDRDILFIDEIHRLNRQIEEVLYPAMEERVLDIIVGKGPSARTLRLDLPQFSIIGATTQIASLSSPLRERFGVVHRLNFYYDQDIEQIIIRSAEILEIEIDPGASKELAKRARRTPRIANRLLKRVRDYAQVKGDGSIDREIAKR</sequence>
<evidence type="ECO:0000256" key="1">
    <source>
        <dbReference type="ARBA" id="ARBA00022741"/>
    </source>
</evidence>
<comment type="caution">
    <text evidence="4">The sequence shown here is derived from an EMBL/GenBank/DDBJ whole genome shotgun (WGS) entry which is preliminary data.</text>
</comment>
<evidence type="ECO:0000259" key="3">
    <source>
        <dbReference type="SMART" id="SM00382"/>
    </source>
</evidence>
<keyword evidence="2" id="KW-0067">ATP-binding</keyword>
<keyword evidence="1" id="KW-0547">Nucleotide-binding</keyword>
<dbReference type="InterPro" id="IPR041445">
    <property type="entry name" value="AAA_lid_4"/>
</dbReference>
<dbReference type="GO" id="GO:0006310">
    <property type="term" value="P:DNA recombination"/>
    <property type="evidence" value="ECO:0007669"/>
    <property type="project" value="InterPro"/>
</dbReference>
<dbReference type="NCBIfam" id="TIGR00635">
    <property type="entry name" value="ruvB"/>
    <property type="match status" value="1"/>
</dbReference>
<evidence type="ECO:0000256" key="2">
    <source>
        <dbReference type="ARBA" id="ARBA00022840"/>
    </source>
</evidence>
<proteinExistence type="inferred from homology"/>
<dbReference type="InterPro" id="IPR027417">
    <property type="entry name" value="P-loop_NTPase"/>
</dbReference>
<protein>
    <recommendedName>
        <fullName evidence="3">AAA+ ATPase domain-containing protein</fullName>
    </recommendedName>
</protein>
<dbReference type="PANTHER" id="PTHR42848">
    <property type="match status" value="1"/>
</dbReference>
<dbReference type="NCBIfam" id="NF000868">
    <property type="entry name" value="PRK00080.1"/>
    <property type="match status" value="1"/>
</dbReference>
<dbReference type="EMBL" id="BARU01011826">
    <property type="protein sequence ID" value="GAH33681.1"/>
    <property type="molecule type" value="Genomic_DNA"/>
</dbReference>
<dbReference type="SMART" id="SM00382">
    <property type="entry name" value="AAA"/>
    <property type="match status" value="1"/>
</dbReference>
<dbReference type="HAMAP" id="MF_00016">
    <property type="entry name" value="DNA_HJ_migration_RuvB"/>
    <property type="match status" value="1"/>
</dbReference>
<dbReference type="SUPFAM" id="SSF52540">
    <property type="entry name" value="P-loop containing nucleoside triphosphate hydrolases"/>
    <property type="match status" value="1"/>
</dbReference>
<dbReference type="InterPro" id="IPR003593">
    <property type="entry name" value="AAA+_ATPase"/>
</dbReference>
<dbReference type="GO" id="GO:0003677">
    <property type="term" value="F:DNA binding"/>
    <property type="evidence" value="ECO:0007669"/>
    <property type="project" value="InterPro"/>
</dbReference>
<reference evidence="4" key="1">
    <citation type="journal article" date="2014" name="Front. Microbiol.">
        <title>High frequency of phylogenetically diverse reductive dehalogenase-homologous genes in deep subseafloor sedimentary metagenomes.</title>
        <authorList>
            <person name="Kawai M."/>
            <person name="Futagami T."/>
            <person name="Toyoda A."/>
            <person name="Takaki Y."/>
            <person name="Nishi S."/>
            <person name="Hori S."/>
            <person name="Arai W."/>
            <person name="Tsubouchi T."/>
            <person name="Morono Y."/>
            <person name="Uchiyama I."/>
            <person name="Ito T."/>
            <person name="Fujiyama A."/>
            <person name="Inagaki F."/>
            <person name="Takami H."/>
        </authorList>
    </citation>
    <scope>NUCLEOTIDE SEQUENCE</scope>
    <source>
        <strain evidence="4">Expedition CK06-06</strain>
    </source>
</reference>
<evidence type="ECO:0000313" key="4">
    <source>
        <dbReference type="EMBL" id="GAH33681.1"/>
    </source>
</evidence>
<dbReference type="AlphaFoldDB" id="X1EK19"/>
<accession>X1EK19</accession>
<organism evidence="4">
    <name type="scientific">marine sediment metagenome</name>
    <dbReference type="NCBI Taxonomy" id="412755"/>
    <lineage>
        <taxon>unclassified sequences</taxon>
        <taxon>metagenomes</taxon>
        <taxon>ecological metagenomes</taxon>
    </lineage>
</organism>
<dbReference type="CDD" id="cd00009">
    <property type="entry name" value="AAA"/>
    <property type="match status" value="1"/>
</dbReference>
<feature type="domain" description="AAA+ ATPase" evidence="3">
    <location>
        <begin position="55"/>
        <end position="182"/>
    </location>
</feature>
<dbReference type="GO" id="GO:0006281">
    <property type="term" value="P:DNA repair"/>
    <property type="evidence" value="ECO:0007669"/>
    <property type="project" value="InterPro"/>
</dbReference>
<dbReference type="Gene3D" id="1.10.8.60">
    <property type="match status" value="1"/>
</dbReference>
<dbReference type="InterPro" id="IPR004605">
    <property type="entry name" value="DNA_helicase_Holl-junc_RuvB"/>
</dbReference>
<dbReference type="Gene3D" id="3.40.50.300">
    <property type="entry name" value="P-loop containing nucleotide triphosphate hydrolases"/>
    <property type="match status" value="1"/>
</dbReference>